<dbReference type="HOGENOM" id="CLU_1552343_0_0_11"/>
<dbReference type="RefSeq" id="WP_017823261.1">
    <property type="nucleotide sequence ID" value="NZ_AORC01000009.1"/>
</dbReference>
<evidence type="ECO:0000313" key="2">
    <source>
        <dbReference type="EMBL" id="EYT49472.1"/>
    </source>
</evidence>
<dbReference type="EMBL" id="AORC01000009">
    <property type="protein sequence ID" value="EYT49472.1"/>
    <property type="molecule type" value="Genomic_DNA"/>
</dbReference>
<gene>
    <name evidence="2" type="ORF">D641_0108645</name>
</gene>
<feature type="region of interest" description="Disordered" evidence="1">
    <location>
        <begin position="149"/>
        <end position="172"/>
    </location>
</feature>
<accession>A0A022KYD3</accession>
<protein>
    <submittedName>
        <fullName evidence="2">Uncharacterized protein</fullName>
    </submittedName>
</protein>
<dbReference type="AlphaFoldDB" id="A0A022KYD3"/>
<reference evidence="2 3" key="1">
    <citation type="journal article" date="2013" name="Genome Announc.">
        <title>Draft genome sequence of an Actinobacterium, Brachybacterium muris strain UCD-AY4.</title>
        <authorList>
            <person name="Lo J.R."/>
            <person name="Lang J.M."/>
            <person name="Darling A.E."/>
            <person name="Eisen J.A."/>
            <person name="Coil D.A."/>
        </authorList>
    </citation>
    <scope>NUCLEOTIDE SEQUENCE [LARGE SCALE GENOMIC DNA]</scope>
    <source>
        <strain evidence="2 3">UCD-AY4</strain>
    </source>
</reference>
<dbReference type="Proteomes" id="UP000019754">
    <property type="component" value="Unassembled WGS sequence"/>
</dbReference>
<keyword evidence="3" id="KW-1185">Reference proteome</keyword>
<comment type="caution">
    <text evidence="2">The sequence shown here is derived from an EMBL/GenBank/DDBJ whole genome shotgun (WGS) entry which is preliminary data.</text>
</comment>
<feature type="compositionally biased region" description="Pro residues" evidence="1">
    <location>
        <begin position="163"/>
        <end position="172"/>
    </location>
</feature>
<organism evidence="2 3">
    <name type="scientific">Brachybacterium muris UCD-AY4</name>
    <dbReference type="NCBI Taxonomy" id="1249481"/>
    <lineage>
        <taxon>Bacteria</taxon>
        <taxon>Bacillati</taxon>
        <taxon>Actinomycetota</taxon>
        <taxon>Actinomycetes</taxon>
        <taxon>Micrococcales</taxon>
        <taxon>Dermabacteraceae</taxon>
        <taxon>Brachybacterium</taxon>
    </lineage>
</organism>
<dbReference type="OrthoDB" id="4793654at2"/>
<sequence>MSALPAEDPMDHDSIASQDKTHLQIRDLLAVATGALLYEQPSLGLFEDHRPQRDRPSGDAWNGLETMCHVSALLVAQNALDLSAADADQLLGAVDTALEQQRMTRTEDHTDSGVRTATWRDRTGVRLDVVIGVRVAVRAISMPFLPGSMQPLATTSPSSPISPLTPPPRPLH</sequence>
<proteinExistence type="predicted"/>
<evidence type="ECO:0000313" key="3">
    <source>
        <dbReference type="Proteomes" id="UP000019754"/>
    </source>
</evidence>
<feature type="compositionally biased region" description="Low complexity" evidence="1">
    <location>
        <begin position="151"/>
        <end position="162"/>
    </location>
</feature>
<evidence type="ECO:0000256" key="1">
    <source>
        <dbReference type="SAM" id="MobiDB-lite"/>
    </source>
</evidence>
<name>A0A022KYD3_9MICO</name>